<organism evidence="1 2">
    <name type="scientific">Knipowitschia caucasica</name>
    <name type="common">Caucasian dwarf goby</name>
    <name type="synonym">Pomatoschistus caucasicus</name>
    <dbReference type="NCBI Taxonomy" id="637954"/>
    <lineage>
        <taxon>Eukaryota</taxon>
        <taxon>Metazoa</taxon>
        <taxon>Chordata</taxon>
        <taxon>Craniata</taxon>
        <taxon>Vertebrata</taxon>
        <taxon>Euteleostomi</taxon>
        <taxon>Actinopterygii</taxon>
        <taxon>Neopterygii</taxon>
        <taxon>Teleostei</taxon>
        <taxon>Neoteleostei</taxon>
        <taxon>Acanthomorphata</taxon>
        <taxon>Gobiaria</taxon>
        <taxon>Gobiiformes</taxon>
        <taxon>Gobioidei</taxon>
        <taxon>Gobiidae</taxon>
        <taxon>Gobiinae</taxon>
        <taxon>Knipowitschia</taxon>
    </lineage>
</organism>
<proteinExistence type="predicted"/>
<name>A0AAV2JND5_KNICA</name>
<sequence>MVVTHRDLWYSDSQDLWYSDSQEPMVQRLPDAQGPMLTHRDLWWYSGSQGPMVQGPWTATPGTYGLTADVTGTYGYRRLTGLWTVTHRDLRDLGTATLTGTYGSDSQGPMVQ</sequence>
<keyword evidence="2" id="KW-1185">Reference proteome</keyword>
<dbReference type="AlphaFoldDB" id="A0AAV2JND5"/>
<dbReference type="EMBL" id="OZ035836">
    <property type="protein sequence ID" value="CAL1579020.1"/>
    <property type="molecule type" value="Genomic_DNA"/>
</dbReference>
<evidence type="ECO:0000313" key="2">
    <source>
        <dbReference type="Proteomes" id="UP001497482"/>
    </source>
</evidence>
<protein>
    <submittedName>
        <fullName evidence="1">Uncharacterized protein</fullName>
    </submittedName>
</protein>
<gene>
    <name evidence="1" type="ORF">KC01_LOCUS10115</name>
</gene>
<accession>A0AAV2JND5</accession>
<reference evidence="1 2" key="1">
    <citation type="submission" date="2024-04" db="EMBL/GenBank/DDBJ databases">
        <authorList>
            <person name="Waldvogel A.-M."/>
            <person name="Schoenle A."/>
        </authorList>
    </citation>
    <scope>NUCLEOTIDE SEQUENCE [LARGE SCALE GENOMIC DNA]</scope>
</reference>
<dbReference type="Proteomes" id="UP001497482">
    <property type="component" value="Chromosome 14"/>
</dbReference>
<evidence type="ECO:0000313" key="1">
    <source>
        <dbReference type="EMBL" id="CAL1579020.1"/>
    </source>
</evidence>